<feature type="region of interest" description="Disordered" evidence="12">
    <location>
        <begin position="246"/>
        <end position="276"/>
    </location>
</feature>
<dbReference type="RefSeq" id="XP_010228293.1">
    <property type="nucleotide sequence ID" value="XM_010229991.3"/>
</dbReference>
<dbReference type="SUPFAM" id="SSF46785">
    <property type="entry name" value="Winged helix' DNA-binding domain"/>
    <property type="match status" value="1"/>
</dbReference>
<keyword evidence="5" id="KW-0346">Stress response</keyword>
<dbReference type="OrthoDB" id="60033at2759"/>
<evidence type="ECO:0000256" key="8">
    <source>
        <dbReference type="ARBA" id="ARBA00023163"/>
    </source>
</evidence>
<dbReference type="EMBL" id="CM000880">
    <property type="protein sequence ID" value="KQK20612.1"/>
    <property type="molecule type" value="Genomic_DNA"/>
</dbReference>
<dbReference type="GeneID" id="100835800"/>
<comment type="subunit">
    <text evidence="2">Homotrimer.</text>
</comment>
<dbReference type="KEGG" id="bdi:100835800"/>
<name>I1H355_BRADI</name>
<dbReference type="AlphaFoldDB" id="I1H355"/>
<evidence type="ECO:0000256" key="4">
    <source>
        <dbReference type="ARBA" id="ARBA00023015"/>
    </source>
</evidence>
<evidence type="ECO:0000256" key="10">
    <source>
        <dbReference type="RuleBase" id="RU004020"/>
    </source>
</evidence>
<organism evidence="14">
    <name type="scientific">Brachypodium distachyon</name>
    <name type="common">Purple false brome</name>
    <name type="synonym">Trachynia distachya</name>
    <dbReference type="NCBI Taxonomy" id="15368"/>
    <lineage>
        <taxon>Eukaryota</taxon>
        <taxon>Viridiplantae</taxon>
        <taxon>Streptophyta</taxon>
        <taxon>Embryophyta</taxon>
        <taxon>Tracheophyta</taxon>
        <taxon>Spermatophyta</taxon>
        <taxon>Magnoliopsida</taxon>
        <taxon>Liliopsida</taxon>
        <taxon>Poales</taxon>
        <taxon>Poaceae</taxon>
        <taxon>BOP clade</taxon>
        <taxon>Pooideae</taxon>
        <taxon>Stipodae</taxon>
        <taxon>Brachypodieae</taxon>
        <taxon>Brachypodium</taxon>
    </lineage>
</organism>
<dbReference type="GO" id="GO:0034605">
    <property type="term" value="P:cellular response to heat"/>
    <property type="evidence" value="ECO:0000318"/>
    <property type="project" value="GO_Central"/>
</dbReference>
<reference evidence="15" key="3">
    <citation type="submission" date="2018-08" db="UniProtKB">
        <authorList>
            <consortium name="EnsemblPlants"/>
        </authorList>
    </citation>
    <scope>IDENTIFICATION</scope>
    <source>
        <strain evidence="15">cv. Bd21</strain>
    </source>
</reference>
<feature type="coiled-coil region" evidence="11">
    <location>
        <begin position="173"/>
        <end position="207"/>
    </location>
</feature>
<dbReference type="EnsemblPlants" id="KQK20612">
    <property type="protein sequence ID" value="KQK20612"/>
    <property type="gene ID" value="BRADI_1g55630v3"/>
</dbReference>
<dbReference type="OMA" id="VIMEDMN"/>
<evidence type="ECO:0000256" key="1">
    <source>
        <dbReference type="ARBA" id="ARBA00004123"/>
    </source>
</evidence>
<reference evidence="14" key="2">
    <citation type="submission" date="2017-06" db="EMBL/GenBank/DDBJ databases">
        <title>WGS assembly of Brachypodium distachyon.</title>
        <authorList>
            <consortium name="The International Brachypodium Initiative"/>
            <person name="Lucas S."/>
            <person name="Harmon-Smith M."/>
            <person name="Lail K."/>
            <person name="Tice H."/>
            <person name="Grimwood J."/>
            <person name="Bruce D."/>
            <person name="Barry K."/>
            <person name="Shu S."/>
            <person name="Lindquist E."/>
            <person name="Wang M."/>
            <person name="Pitluck S."/>
            <person name="Vogel J.P."/>
            <person name="Garvin D.F."/>
            <person name="Mockler T.C."/>
            <person name="Schmutz J."/>
            <person name="Rokhsar D."/>
            <person name="Bevan M.W."/>
        </authorList>
    </citation>
    <scope>NUCLEOTIDE SEQUENCE</scope>
    <source>
        <strain evidence="14">Bd21</strain>
    </source>
</reference>
<evidence type="ECO:0000256" key="5">
    <source>
        <dbReference type="ARBA" id="ARBA00023016"/>
    </source>
</evidence>
<keyword evidence="16" id="KW-1185">Reference proteome</keyword>
<dbReference type="GO" id="GO:0005634">
    <property type="term" value="C:nucleus"/>
    <property type="evidence" value="ECO:0000318"/>
    <property type="project" value="GO_Central"/>
</dbReference>
<comment type="subcellular location">
    <subcellularLocation>
        <location evidence="1">Nucleus</location>
    </subcellularLocation>
</comment>
<dbReference type="EnsemblPlants" id="KQK20613">
    <property type="protein sequence ID" value="KQK20613"/>
    <property type="gene ID" value="BRADI_1g55630v3"/>
</dbReference>
<dbReference type="PANTHER" id="PTHR10015:SF402">
    <property type="entry name" value="HEAT STRESS TRANSCRIPTION FACTOR A-2B"/>
    <property type="match status" value="1"/>
</dbReference>
<dbReference type="PRINTS" id="PR00056">
    <property type="entry name" value="HSFDOMAIN"/>
</dbReference>
<dbReference type="SMART" id="SM00415">
    <property type="entry name" value="HSF"/>
    <property type="match status" value="1"/>
</dbReference>
<gene>
    <name evidence="15" type="primary">LOC100835800</name>
    <name evidence="14" type="ORF">BRADI_1g55630v3</name>
</gene>
<accession>I1H355</accession>
<evidence type="ECO:0000256" key="2">
    <source>
        <dbReference type="ARBA" id="ARBA00011233"/>
    </source>
</evidence>
<dbReference type="Gene3D" id="1.10.10.10">
    <property type="entry name" value="Winged helix-like DNA-binding domain superfamily/Winged helix DNA-binding domain"/>
    <property type="match status" value="1"/>
</dbReference>
<keyword evidence="6 11" id="KW-0175">Coiled coil</keyword>
<dbReference type="EMBL" id="CM000880">
    <property type="protein sequence ID" value="KQK20613.1"/>
    <property type="molecule type" value="Genomic_DNA"/>
</dbReference>
<evidence type="ECO:0000313" key="16">
    <source>
        <dbReference type="Proteomes" id="UP000008810"/>
    </source>
</evidence>
<keyword evidence="4" id="KW-0805">Transcription regulation</keyword>
<reference evidence="14 15" key="1">
    <citation type="journal article" date="2010" name="Nature">
        <title>Genome sequencing and analysis of the model grass Brachypodium distachyon.</title>
        <authorList>
            <consortium name="International Brachypodium Initiative"/>
        </authorList>
    </citation>
    <scope>NUCLEOTIDE SEQUENCE [LARGE SCALE GENOMIC DNA]</scope>
    <source>
        <strain evidence="14">Bd21</strain>
        <strain evidence="15">cv. Bd21</strain>
    </source>
</reference>
<dbReference type="GO" id="GO:0043565">
    <property type="term" value="F:sequence-specific DNA binding"/>
    <property type="evidence" value="ECO:0007669"/>
    <property type="project" value="InterPro"/>
</dbReference>
<evidence type="ECO:0000256" key="6">
    <source>
        <dbReference type="ARBA" id="ARBA00023054"/>
    </source>
</evidence>
<protein>
    <recommendedName>
        <fullName evidence="13">HSF-type DNA-binding domain-containing protein</fullName>
    </recommendedName>
</protein>
<dbReference type="PANTHER" id="PTHR10015">
    <property type="entry name" value="HEAT SHOCK TRANSCRIPTION FACTOR"/>
    <property type="match status" value="1"/>
</dbReference>
<evidence type="ECO:0000313" key="15">
    <source>
        <dbReference type="EnsemblPlants" id="KQK20612"/>
    </source>
</evidence>
<dbReference type="RefSeq" id="XP_010228292.1">
    <property type="nucleotide sequence ID" value="XM_010229990.3"/>
</dbReference>
<dbReference type="InterPro" id="IPR036390">
    <property type="entry name" value="WH_DNA-bd_sf"/>
</dbReference>
<evidence type="ECO:0000256" key="12">
    <source>
        <dbReference type="SAM" id="MobiDB-lite"/>
    </source>
</evidence>
<proteinExistence type="inferred from homology"/>
<dbReference type="Pfam" id="PF00447">
    <property type="entry name" value="HSF_DNA-bind"/>
    <property type="match status" value="1"/>
</dbReference>
<dbReference type="Gramene" id="KQK20613">
    <property type="protein sequence ID" value="KQK20613"/>
    <property type="gene ID" value="BRADI_1g55630v3"/>
</dbReference>
<evidence type="ECO:0000259" key="13">
    <source>
        <dbReference type="PROSITE" id="PS00434"/>
    </source>
</evidence>
<evidence type="ECO:0000256" key="3">
    <source>
        <dbReference type="ARBA" id="ARBA00022553"/>
    </source>
</evidence>
<dbReference type="Proteomes" id="UP000008810">
    <property type="component" value="Chromosome 1"/>
</dbReference>
<feature type="region of interest" description="Disordered" evidence="12">
    <location>
        <begin position="10"/>
        <end position="32"/>
    </location>
</feature>
<dbReference type="FunFam" id="1.10.10.10:FF:000057">
    <property type="entry name" value="Heat shock transcription factor 1"/>
    <property type="match status" value="1"/>
</dbReference>
<keyword evidence="3" id="KW-0597">Phosphoprotein</keyword>
<dbReference type="PROSITE" id="PS00434">
    <property type="entry name" value="HSF_DOMAIN"/>
    <property type="match status" value="1"/>
</dbReference>
<dbReference type="RefSeq" id="XP_024313196.1">
    <property type="nucleotide sequence ID" value="XM_024457428.1"/>
</dbReference>
<evidence type="ECO:0000313" key="14">
    <source>
        <dbReference type="EMBL" id="KQK20612.1"/>
    </source>
</evidence>
<feature type="domain" description="HSF-type DNA-binding" evidence="13">
    <location>
        <begin position="94"/>
        <end position="118"/>
    </location>
</feature>
<dbReference type="eggNOG" id="KOG0627">
    <property type="taxonomic scope" value="Eukaryota"/>
</dbReference>
<dbReference type="STRING" id="15368.I1H355"/>
<dbReference type="InterPro" id="IPR036388">
    <property type="entry name" value="WH-like_DNA-bd_sf"/>
</dbReference>
<dbReference type="Gramene" id="KQK20612">
    <property type="protein sequence ID" value="KQK20612"/>
    <property type="gene ID" value="BRADI_1g55630v3"/>
</dbReference>
<keyword evidence="8" id="KW-0804">Transcription</keyword>
<keyword evidence="9" id="KW-0539">Nucleus</keyword>
<sequence>MDPLLSLVKEEQEGHGGGGGSPPAAVAAEDGPSTVAAAAVPRPMEGLHDVGPPPFLTKTYDMVDDQNSNHVVSWSPTNNSFVVWDPHAFATSLLPRHFKHSNFSSFVRQLNTYGFRKVDPDRWEFANEGFLRGQRHLLKNIRRRKPPAHPASNQQSFGSSYLEVGHFGNDAEIDRLKRDKELLMAQVVKLRQEQQDTKARLKAMEDRLHGNEQKQQQMVTFLARVLRNPEFLKQLIAKNEMRKQLHDTISKKRRRRIDQGTEADHMGASSSLQQESPILFDPHVSMELLADGSVQLLADDIPPDLEGSGGFVADGIPPDMESSVEHVADGILPGLEGSVELLADGIPPDLEGSLDLLADGIPLNLEGSMELLADGIPSGLEGPGIKTNGVMEPHGFDLGICGMQQNRAQGVLKDNFWDDLLNEELGDEDDNPVIMEDMNLLSEKMGYLVSDTPTPTK</sequence>
<evidence type="ECO:0000256" key="7">
    <source>
        <dbReference type="ARBA" id="ARBA00023125"/>
    </source>
</evidence>
<dbReference type="HOGENOM" id="CLU_030308_1_0_1"/>
<evidence type="ECO:0000256" key="9">
    <source>
        <dbReference type="ARBA" id="ARBA00023242"/>
    </source>
</evidence>
<dbReference type="InterPro" id="IPR000232">
    <property type="entry name" value="HSF_DNA-bd"/>
</dbReference>
<dbReference type="GO" id="GO:0003700">
    <property type="term" value="F:DNA-binding transcription factor activity"/>
    <property type="evidence" value="ECO:0000318"/>
    <property type="project" value="GO_Central"/>
</dbReference>
<evidence type="ECO:0000256" key="11">
    <source>
        <dbReference type="SAM" id="Coils"/>
    </source>
</evidence>
<keyword evidence="7" id="KW-0238">DNA-binding</keyword>
<comment type="similarity">
    <text evidence="10">Belongs to the HSF family.</text>
</comment>